<protein>
    <submittedName>
        <fullName evidence="1">Uncharacterized protein</fullName>
    </submittedName>
</protein>
<keyword evidence="2" id="KW-1185">Reference proteome</keyword>
<dbReference type="Proteomes" id="UP000598350">
    <property type="component" value="Unassembled WGS sequence"/>
</dbReference>
<evidence type="ECO:0000313" key="1">
    <source>
        <dbReference type="EMBL" id="MBD0850174.1"/>
    </source>
</evidence>
<name>A0ABR7V923_9FLAO</name>
<evidence type="ECO:0000313" key="2">
    <source>
        <dbReference type="Proteomes" id="UP000598350"/>
    </source>
</evidence>
<sequence length="149" mass="17824">MKKDKRGHELDFLKDGPWDELYVLTKYWKSDLQFYKDDLRFLKHLTEKYFIWLTKPDSLQLVKDLKDGLFRLTEKSKDLLLKVDKHLIQLGYLVEDPNREDAGVIVTEHEHLEEEMASFLISFRKNRKEVFAITEHIIDSEELANILKT</sequence>
<dbReference type="EMBL" id="JABTCG010000002">
    <property type="protein sequence ID" value="MBD0850174.1"/>
    <property type="molecule type" value="Genomic_DNA"/>
</dbReference>
<dbReference type="RefSeq" id="WP_188313314.1">
    <property type="nucleotide sequence ID" value="NZ_JABTCG010000002.1"/>
</dbReference>
<gene>
    <name evidence="1" type="ORF">HPE63_05785</name>
</gene>
<organism evidence="1 2">
    <name type="scientific">Maribacter arenosus</name>
    <dbReference type="NCBI Taxonomy" id="1854708"/>
    <lineage>
        <taxon>Bacteria</taxon>
        <taxon>Pseudomonadati</taxon>
        <taxon>Bacteroidota</taxon>
        <taxon>Flavobacteriia</taxon>
        <taxon>Flavobacteriales</taxon>
        <taxon>Flavobacteriaceae</taxon>
        <taxon>Maribacter</taxon>
    </lineage>
</organism>
<proteinExistence type="predicted"/>
<accession>A0ABR7V923</accession>
<comment type="caution">
    <text evidence="1">The sequence shown here is derived from an EMBL/GenBank/DDBJ whole genome shotgun (WGS) entry which is preliminary data.</text>
</comment>
<reference evidence="1 2" key="1">
    <citation type="submission" date="2020-05" db="EMBL/GenBank/DDBJ databases">
        <title>The draft genome sequence of Maribacter arenosus CAU 1321.</title>
        <authorList>
            <person name="Mu L."/>
        </authorList>
    </citation>
    <scope>NUCLEOTIDE SEQUENCE [LARGE SCALE GENOMIC DNA]</scope>
    <source>
        <strain evidence="1 2">CAU 1321</strain>
    </source>
</reference>